<dbReference type="Gene3D" id="3.40.50.12550">
    <property type="entry name" value="Ubiquitin-activating enzyme E1, inactive adenylation domain, subdomain 2"/>
    <property type="match status" value="1"/>
</dbReference>
<dbReference type="UniPathway" id="UPA00885"/>
<dbReference type="GO" id="GO:0005737">
    <property type="term" value="C:cytoplasm"/>
    <property type="evidence" value="ECO:0007669"/>
    <property type="project" value="TreeGrafter"/>
</dbReference>
<dbReference type="GO" id="GO:0019781">
    <property type="term" value="F:NEDD8 activating enzyme activity"/>
    <property type="evidence" value="ECO:0007669"/>
    <property type="project" value="UniProtKB-UniRule"/>
</dbReference>
<sequence length="540" mass="59725">MTTSIVDVEYTAFFLADDFILTWSTFRSGQPDTKTRRYDRQLRLWAASGQAALENARVLVISATATATSTLKNLVLPGVGHFTILDHRSVSPADVGNNFFLEGFSSLGKPRAQEAVRLLCELNDGVEGRADTSGLVGILVSDPFFLTTFDVVIAHNLPLVEFNALASILWNSKSKRHPTLAVVRSAGFIAEFYLQFREHAIIESHSDTAPSLRVDKPFPALLEYATSLDFDAMDSTDHAHIPYVVILVRALADWKAAHGGAAPKTYTEKNEFKAILRTMKKKFDEENFDEAEAQAYRCWTDSGIPSSVVALFRDPRLERLTWESHDTFFHLVAALDKFTQEPPYTLPLSSTLPDMKANTTSYIHLQNMYKKAAEEDKARFKSYLKVAVDDATVDLFVKNCHAIQLLKGRKWGELDRDPQALAKILAENPEGKELATHLALSALAMYEDKHQREQIQPTVEDLTAEAQGLLPAGVALPEAFGAAVGEVVRSPTADLPNTAAFLGGLVAQEVIKMITKQYVPINGYCVVDMVDMWTGIVPSS</sequence>
<feature type="domain" description="THIF-type NAD/FAD binding fold" evidence="6">
    <location>
        <begin position="38"/>
        <end position="137"/>
    </location>
</feature>
<dbReference type="SUPFAM" id="SSF69572">
    <property type="entry name" value="Activating enzymes of the ubiquitin-like proteins"/>
    <property type="match status" value="1"/>
</dbReference>
<dbReference type="InterPro" id="IPR000594">
    <property type="entry name" value="ThiF_NAD_FAD-bd"/>
</dbReference>
<name>A0A0D7AFW2_9AGAR</name>
<dbReference type="PANTHER" id="PTHR10953:SF29">
    <property type="entry name" value="NEDD8-ACTIVATING ENZYME E1 REGULATORY SUBUNIT"/>
    <property type="match status" value="1"/>
</dbReference>
<dbReference type="Gene3D" id="3.40.50.720">
    <property type="entry name" value="NAD(P)-binding Rossmann-like Domain"/>
    <property type="match status" value="1"/>
</dbReference>
<evidence type="ECO:0000313" key="7">
    <source>
        <dbReference type="EMBL" id="KIY50216.1"/>
    </source>
</evidence>
<comment type="pathway">
    <text evidence="1 5">Protein modification; protein neddylation.</text>
</comment>
<evidence type="ECO:0000256" key="2">
    <source>
        <dbReference type="ARBA" id="ARBA00006868"/>
    </source>
</evidence>
<dbReference type="FunFam" id="3.40.50.720:FF:000475">
    <property type="entry name" value="NEDD8-activating enzyme E1 regulatory subunit"/>
    <property type="match status" value="1"/>
</dbReference>
<reference evidence="7 8" key="1">
    <citation type="journal article" date="2015" name="Fungal Genet. Biol.">
        <title>Evolution of novel wood decay mechanisms in Agaricales revealed by the genome sequences of Fistulina hepatica and Cylindrobasidium torrendii.</title>
        <authorList>
            <person name="Floudas D."/>
            <person name="Held B.W."/>
            <person name="Riley R."/>
            <person name="Nagy L.G."/>
            <person name="Koehler G."/>
            <person name="Ransdell A.S."/>
            <person name="Younus H."/>
            <person name="Chow J."/>
            <person name="Chiniquy J."/>
            <person name="Lipzen A."/>
            <person name="Tritt A."/>
            <person name="Sun H."/>
            <person name="Haridas S."/>
            <person name="LaButti K."/>
            <person name="Ohm R.A."/>
            <person name="Kues U."/>
            <person name="Blanchette R.A."/>
            <person name="Grigoriev I.V."/>
            <person name="Minto R.E."/>
            <person name="Hibbett D.S."/>
        </authorList>
    </citation>
    <scope>NUCLEOTIDE SEQUENCE [LARGE SCALE GENOMIC DNA]</scope>
    <source>
        <strain evidence="7 8">ATCC 64428</strain>
    </source>
</reference>
<dbReference type="EMBL" id="KN881676">
    <property type="protein sequence ID" value="KIY50216.1"/>
    <property type="molecule type" value="Genomic_DNA"/>
</dbReference>
<dbReference type="InterPro" id="IPR045886">
    <property type="entry name" value="ThiF/MoeB/HesA"/>
</dbReference>
<dbReference type="InterPro" id="IPR030667">
    <property type="entry name" value="APP-BP1"/>
</dbReference>
<evidence type="ECO:0000259" key="6">
    <source>
        <dbReference type="Pfam" id="PF00899"/>
    </source>
</evidence>
<dbReference type="InterPro" id="IPR035985">
    <property type="entry name" value="Ubiquitin-activating_enz"/>
</dbReference>
<dbReference type="PANTHER" id="PTHR10953">
    <property type="entry name" value="UBIQUITIN-ACTIVATING ENZYME E1"/>
    <property type="match status" value="1"/>
</dbReference>
<accession>A0A0D7AFW2</accession>
<dbReference type="GO" id="GO:0045116">
    <property type="term" value="P:protein neddylation"/>
    <property type="evidence" value="ECO:0007669"/>
    <property type="project" value="UniProtKB-UniRule"/>
</dbReference>
<keyword evidence="4 5" id="KW-0833">Ubl conjugation pathway</keyword>
<dbReference type="PIRSF" id="PIRSF039099">
    <property type="entry name" value="APP-BP1"/>
    <property type="match status" value="1"/>
</dbReference>
<proteinExistence type="inferred from homology"/>
<dbReference type="Proteomes" id="UP000054144">
    <property type="component" value="Unassembled WGS sequence"/>
</dbReference>
<evidence type="ECO:0000256" key="4">
    <source>
        <dbReference type="ARBA" id="ARBA00022786"/>
    </source>
</evidence>
<organism evidence="7 8">
    <name type="scientific">Fistulina hepatica ATCC 64428</name>
    <dbReference type="NCBI Taxonomy" id="1128425"/>
    <lineage>
        <taxon>Eukaryota</taxon>
        <taxon>Fungi</taxon>
        <taxon>Dikarya</taxon>
        <taxon>Basidiomycota</taxon>
        <taxon>Agaricomycotina</taxon>
        <taxon>Agaricomycetes</taxon>
        <taxon>Agaricomycetidae</taxon>
        <taxon>Agaricales</taxon>
        <taxon>Fistulinaceae</taxon>
        <taxon>Fistulina</taxon>
    </lineage>
</organism>
<evidence type="ECO:0000256" key="3">
    <source>
        <dbReference type="ARBA" id="ARBA00015407"/>
    </source>
</evidence>
<keyword evidence="8" id="KW-1185">Reference proteome</keyword>
<evidence type="ECO:0000313" key="8">
    <source>
        <dbReference type="Proteomes" id="UP000054144"/>
    </source>
</evidence>
<comment type="function">
    <text evidence="5">Regulatory subunit of the dimeric UBA3-ULA1 E1 enzyme.</text>
</comment>
<protein>
    <recommendedName>
        <fullName evidence="3 5">NEDD8-activating enzyme E1 regulatory subunit</fullName>
    </recommendedName>
</protein>
<comment type="similarity">
    <text evidence="2 5">Belongs to the ubiquitin-activating E1 family. ULA1 subfamily.</text>
</comment>
<dbReference type="Pfam" id="PF00899">
    <property type="entry name" value="ThiF"/>
    <property type="match status" value="1"/>
</dbReference>
<dbReference type="AlphaFoldDB" id="A0A0D7AFW2"/>
<evidence type="ECO:0000256" key="1">
    <source>
        <dbReference type="ARBA" id="ARBA00005032"/>
    </source>
</evidence>
<gene>
    <name evidence="7" type="ORF">FISHEDRAFT_39656</name>
</gene>
<evidence type="ECO:0000256" key="5">
    <source>
        <dbReference type="PIRNR" id="PIRNR039099"/>
    </source>
</evidence>
<dbReference type="OrthoDB" id="1708823at2759"/>